<accession>A0AAN6P0Y6</accession>
<protein>
    <submittedName>
        <fullName evidence="2">Uncharacterized protein</fullName>
    </submittedName>
</protein>
<organism evidence="2 3">
    <name type="scientific">Pseudoneurospora amorphoporcata</name>
    <dbReference type="NCBI Taxonomy" id="241081"/>
    <lineage>
        <taxon>Eukaryota</taxon>
        <taxon>Fungi</taxon>
        <taxon>Dikarya</taxon>
        <taxon>Ascomycota</taxon>
        <taxon>Pezizomycotina</taxon>
        <taxon>Sordariomycetes</taxon>
        <taxon>Sordariomycetidae</taxon>
        <taxon>Sordariales</taxon>
        <taxon>Sordariaceae</taxon>
        <taxon>Pseudoneurospora</taxon>
    </lineage>
</organism>
<evidence type="ECO:0000313" key="2">
    <source>
        <dbReference type="EMBL" id="KAK3954524.1"/>
    </source>
</evidence>
<dbReference type="EMBL" id="MU859089">
    <property type="protein sequence ID" value="KAK3954524.1"/>
    <property type="molecule type" value="Genomic_DNA"/>
</dbReference>
<evidence type="ECO:0000313" key="3">
    <source>
        <dbReference type="Proteomes" id="UP001303222"/>
    </source>
</evidence>
<proteinExistence type="predicted"/>
<keyword evidence="1" id="KW-0812">Transmembrane</keyword>
<feature type="transmembrane region" description="Helical" evidence="1">
    <location>
        <begin position="48"/>
        <end position="69"/>
    </location>
</feature>
<evidence type="ECO:0000256" key="1">
    <source>
        <dbReference type="SAM" id="Phobius"/>
    </source>
</evidence>
<keyword evidence="1" id="KW-1133">Transmembrane helix</keyword>
<dbReference type="AlphaFoldDB" id="A0AAN6P0Y6"/>
<reference evidence="2" key="2">
    <citation type="submission" date="2023-06" db="EMBL/GenBank/DDBJ databases">
        <authorList>
            <consortium name="Lawrence Berkeley National Laboratory"/>
            <person name="Mondo S.J."/>
            <person name="Hensen N."/>
            <person name="Bonometti L."/>
            <person name="Westerberg I."/>
            <person name="Brannstrom I.O."/>
            <person name="Guillou S."/>
            <person name="Cros-Aarteil S."/>
            <person name="Calhoun S."/>
            <person name="Haridas S."/>
            <person name="Kuo A."/>
            <person name="Pangilinan J."/>
            <person name="Riley R."/>
            <person name="Labutti K."/>
            <person name="Andreopoulos B."/>
            <person name="Lipzen A."/>
            <person name="Chen C."/>
            <person name="Yanf M."/>
            <person name="Daum C."/>
            <person name="Ng V."/>
            <person name="Clum A."/>
            <person name="Steindorff A."/>
            <person name="Ohm R."/>
            <person name="Martin F."/>
            <person name="Silar P."/>
            <person name="Natvig D."/>
            <person name="Lalanne C."/>
            <person name="Gautier V."/>
            <person name="Ament-Velasquez S.L."/>
            <person name="Kruys A."/>
            <person name="Hutchinson M.I."/>
            <person name="Powell A.J."/>
            <person name="Barry K."/>
            <person name="Miller A.N."/>
            <person name="Grigoriev I.V."/>
            <person name="Debuchy R."/>
            <person name="Gladieux P."/>
            <person name="Thoren M.H."/>
            <person name="Johannesson H."/>
        </authorList>
    </citation>
    <scope>NUCLEOTIDE SEQUENCE</scope>
    <source>
        <strain evidence="2">CBS 626.80</strain>
    </source>
</reference>
<keyword evidence="1" id="KW-0472">Membrane</keyword>
<dbReference type="Proteomes" id="UP001303222">
    <property type="component" value="Unassembled WGS sequence"/>
</dbReference>
<gene>
    <name evidence="2" type="ORF">QBC32DRAFT_336232</name>
</gene>
<name>A0AAN6P0Y6_9PEZI</name>
<keyword evidence="3" id="KW-1185">Reference proteome</keyword>
<reference evidence="2" key="1">
    <citation type="journal article" date="2023" name="Mol. Phylogenet. Evol.">
        <title>Genome-scale phylogeny and comparative genomics of the fungal order Sordariales.</title>
        <authorList>
            <person name="Hensen N."/>
            <person name="Bonometti L."/>
            <person name="Westerberg I."/>
            <person name="Brannstrom I.O."/>
            <person name="Guillou S."/>
            <person name="Cros-Aarteil S."/>
            <person name="Calhoun S."/>
            <person name="Haridas S."/>
            <person name="Kuo A."/>
            <person name="Mondo S."/>
            <person name="Pangilinan J."/>
            <person name="Riley R."/>
            <person name="LaButti K."/>
            <person name="Andreopoulos B."/>
            <person name="Lipzen A."/>
            <person name="Chen C."/>
            <person name="Yan M."/>
            <person name="Daum C."/>
            <person name="Ng V."/>
            <person name="Clum A."/>
            <person name="Steindorff A."/>
            <person name="Ohm R.A."/>
            <person name="Martin F."/>
            <person name="Silar P."/>
            <person name="Natvig D.O."/>
            <person name="Lalanne C."/>
            <person name="Gautier V."/>
            <person name="Ament-Velasquez S.L."/>
            <person name="Kruys A."/>
            <person name="Hutchinson M.I."/>
            <person name="Powell A.J."/>
            <person name="Barry K."/>
            <person name="Miller A.N."/>
            <person name="Grigoriev I.V."/>
            <person name="Debuchy R."/>
            <person name="Gladieux P."/>
            <person name="Hiltunen Thoren M."/>
            <person name="Johannesson H."/>
        </authorList>
    </citation>
    <scope>NUCLEOTIDE SEQUENCE</scope>
    <source>
        <strain evidence="2">CBS 626.80</strain>
    </source>
</reference>
<sequence length="125" mass="13783">MLLCGTVNSLFLLFFTWHSFPVFFAGCRCISTSYPLNCNDASTTPCAAYLAVCLSVHFYVFTVVEIFVLSGVRPAMLKPCRAIDAVNTVAIHMFLINFRGSSQTPLLLSASYRQDRGKNGGLDSR</sequence>
<comment type="caution">
    <text evidence="2">The sequence shown here is derived from an EMBL/GenBank/DDBJ whole genome shotgun (WGS) entry which is preliminary data.</text>
</comment>